<reference evidence="3" key="1">
    <citation type="submission" date="2023-09" db="UniProtKB">
        <authorList>
            <consortium name="Ensembl"/>
        </authorList>
    </citation>
    <scope>IDENTIFICATION</scope>
</reference>
<keyword evidence="2" id="KW-0677">Repeat</keyword>
<dbReference type="SUPFAM" id="SSF52058">
    <property type="entry name" value="L domain-like"/>
    <property type="match status" value="1"/>
</dbReference>
<dbReference type="PANTHER" id="PTHR46652:SF7">
    <property type="entry name" value="LEUCINE-RICH REPEAT AND IQ DOMAIN-CONTAINING PROTEIN 1"/>
    <property type="match status" value="1"/>
</dbReference>
<organism evidence="3">
    <name type="scientific">Stegastes partitus</name>
    <name type="common">bicolor damselfish</name>
    <dbReference type="NCBI Taxonomy" id="144197"/>
    <lineage>
        <taxon>Eukaryota</taxon>
        <taxon>Metazoa</taxon>
        <taxon>Chordata</taxon>
        <taxon>Craniata</taxon>
        <taxon>Vertebrata</taxon>
        <taxon>Euteleostomi</taxon>
        <taxon>Actinopterygii</taxon>
        <taxon>Neopterygii</taxon>
        <taxon>Teleostei</taxon>
        <taxon>Neoteleostei</taxon>
        <taxon>Acanthomorphata</taxon>
        <taxon>Ovalentaria</taxon>
        <taxon>Pomacentridae</taxon>
        <taxon>Stegastes</taxon>
    </lineage>
</organism>
<evidence type="ECO:0000256" key="2">
    <source>
        <dbReference type="ARBA" id="ARBA00022737"/>
    </source>
</evidence>
<dbReference type="PANTHER" id="PTHR46652">
    <property type="entry name" value="LEUCINE-RICH REPEAT AND IQ DOMAIN-CONTAINING PROTEIN 1-RELATED"/>
    <property type="match status" value="1"/>
</dbReference>
<sequence length="130" mass="14818">MRRLIGECKLALGVSVTVNGYFFVCVEYVVDCLVKLQLHTNLSRMKNWHLIFISSLAGLESVRRLQRLSLDHNQLISTKGLKDVYTLLHLDCSHNHLANVEGLENNALLHTLDLRGNSLTEVKRCFIFLV</sequence>
<dbReference type="InterPro" id="IPR050836">
    <property type="entry name" value="SDS22/Internalin_LRR"/>
</dbReference>
<keyword evidence="1" id="KW-0433">Leucine-rich repeat</keyword>
<dbReference type="Gene3D" id="3.80.10.10">
    <property type="entry name" value="Ribonuclease Inhibitor"/>
    <property type="match status" value="1"/>
</dbReference>
<dbReference type="InterPro" id="IPR032675">
    <property type="entry name" value="LRR_dom_sf"/>
</dbReference>
<accession>A0A3B5ARM1</accession>
<evidence type="ECO:0000256" key="1">
    <source>
        <dbReference type="ARBA" id="ARBA00022614"/>
    </source>
</evidence>
<evidence type="ECO:0000313" key="3">
    <source>
        <dbReference type="Ensembl" id="ENSSPAP00000016177.1"/>
    </source>
</evidence>
<dbReference type="AlphaFoldDB" id="A0A3B5ARM1"/>
<name>A0A3B5ARM1_9TELE</name>
<proteinExistence type="predicted"/>
<dbReference type="GeneTree" id="ENSGT00940000163898"/>
<dbReference type="STRING" id="144197.ENSSPAP00000016177"/>
<dbReference type="Ensembl" id="ENSSPAT00000016437.1">
    <property type="protein sequence ID" value="ENSSPAP00000016177.1"/>
    <property type="gene ID" value="ENSSPAG00000012185.1"/>
</dbReference>
<protein>
    <submittedName>
        <fullName evidence="3">Uncharacterized protein</fullName>
    </submittedName>
</protein>